<dbReference type="Pfam" id="PF13406">
    <property type="entry name" value="SLT_2"/>
    <property type="match status" value="1"/>
</dbReference>
<protein>
    <submittedName>
        <fullName evidence="4">Lytic murein transglycosylase</fullName>
        <ecNumber evidence="4">2.4.-.-</ecNumber>
    </submittedName>
</protein>
<dbReference type="GO" id="GO:0016757">
    <property type="term" value="F:glycosyltransferase activity"/>
    <property type="evidence" value="ECO:0007669"/>
    <property type="project" value="UniProtKB-KW"/>
</dbReference>
<comment type="caution">
    <text evidence="4">The sequence shown here is derived from an EMBL/GenBank/DDBJ whole genome shotgun (WGS) entry which is preliminary data.</text>
</comment>
<dbReference type="CDD" id="cd13399">
    <property type="entry name" value="Slt35-like"/>
    <property type="match status" value="1"/>
</dbReference>
<feature type="domain" description="Transglycosylase SLT" evidence="3">
    <location>
        <begin position="116"/>
        <end position="256"/>
    </location>
</feature>
<evidence type="ECO:0000313" key="5">
    <source>
        <dbReference type="Proteomes" id="UP001351900"/>
    </source>
</evidence>
<dbReference type="InterPro" id="IPR043426">
    <property type="entry name" value="MltB-like"/>
</dbReference>
<dbReference type="InterPro" id="IPR023346">
    <property type="entry name" value="Lysozyme-like_dom_sf"/>
</dbReference>
<dbReference type="Gene3D" id="1.10.530.10">
    <property type="match status" value="1"/>
</dbReference>
<organism evidence="4 5">
    <name type="scientific">Microbacterium schleiferi</name>
    <dbReference type="NCBI Taxonomy" id="69362"/>
    <lineage>
        <taxon>Bacteria</taxon>
        <taxon>Bacillati</taxon>
        <taxon>Actinomycetota</taxon>
        <taxon>Actinomycetes</taxon>
        <taxon>Micrococcales</taxon>
        <taxon>Microbacteriaceae</taxon>
        <taxon>Microbacterium</taxon>
    </lineage>
</organism>
<keyword evidence="2" id="KW-0812">Transmembrane</keyword>
<proteinExistence type="predicted"/>
<dbReference type="PANTHER" id="PTHR30163">
    <property type="entry name" value="MEMBRANE-BOUND LYTIC MUREIN TRANSGLYCOSYLASE B"/>
    <property type="match status" value="1"/>
</dbReference>
<keyword evidence="4" id="KW-0808">Transferase</keyword>
<evidence type="ECO:0000259" key="3">
    <source>
        <dbReference type="Pfam" id="PF13406"/>
    </source>
</evidence>
<dbReference type="PANTHER" id="PTHR30163:SF8">
    <property type="entry name" value="LYTIC MUREIN TRANSGLYCOSYLASE"/>
    <property type="match status" value="1"/>
</dbReference>
<feature type="compositionally biased region" description="Low complexity" evidence="1">
    <location>
        <begin position="66"/>
        <end position="89"/>
    </location>
</feature>
<dbReference type="InterPro" id="IPR031304">
    <property type="entry name" value="SLT_2"/>
</dbReference>
<evidence type="ECO:0000256" key="2">
    <source>
        <dbReference type="SAM" id="Phobius"/>
    </source>
</evidence>
<dbReference type="SUPFAM" id="SSF53955">
    <property type="entry name" value="Lysozyme-like"/>
    <property type="match status" value="1"/>
</dbReference>
<dbReference type="Proteomes" id="UP001351900">
    <property type="component" value="Unassembled WGS sequence"/>
</dbReference>
<keyword evidence="4" id="KW-0328">Glycosyltransferase</keyword>
<dbReference type="EMBL" id="JAZHOV010000004">
    <property type="protein sequence ID" value="MEF2255071.1"/>
    <property type="molecule type" value="Genomic_DNA"/>
</dbReference>
<evidence type="ECO:0000313" key="4">
    <source>
        <dbReference type="EMBL" id="MEF2255071.1"/>
    </source>
</evidence>
<reference evidence="4 5" key="1">
    <citation type="submission" date="2024-01" db="EMBL/GenBank/DDBJ databases">
        <title>the genome sequence of strain Microbacterium schleiferi NBRC 15075.</title>
        <authorList>
            <person name="Ding Y."/>
            <person name="Zhang G."/>
        </authorList>
    </citation>
    <scope>NUCLEOTIDE SEQUENCE [LARGE SCALE GENOMIC DNA]</scope>
    <source>
        <strain evidence="4 5">NBRC 15075</strain>
    </source>
</reference>
<keyword evidence="5" id="KW-1185">Reference proteome</keyword>
<feature type="region of interest" description="Disordered" evidence="1">
    <location>
        <begin position="48"/>
        <end position="92"/>
    </location>
</feature>
<dbReference type="EC" id="2.4.-.-" evidence="4"/>
<dbReference type="RefSeq" id="WP_331791442.1">
    <property type="nucleotide sequence ID" value="NZ_BAAAUO010000012.1"/>
</dbReference>
<name>A0ABU7V7S8_9MICO</name>
<keyword evidence="2" id="KW-0472">Membrane</keyword>
<feature type="transmembrane region" description="Helical" evidence="2">
    <location>
        <begin position="21"/>
        <end position="39"/>
    </location>
</feature>
<accession>A0ABU7V7S8</accession>
<gene>
    <name evidence="4" type="ORF">V2V91_07965</name>
</gene>
<sequence length="273" mass="27479">MTEPMNHSPDPPVRSGIGGTLGLLAAILVIAGTLVWVVMNVSAAVSAPEEGRASVAPPAVAPEPPASDADAAADAVHDAAPSGPASSSPLPDPAWVARVASATGIPERAMAAYASAALAISTMQPGCGLGWNTIAAIGSVESDHGRHGGAVLGTDGFPEPAVRGAALDGNGVQAIPDTDGGRWDADTVWDRAVGPMQFIPSTWARWGSDGNGDGDSNPNQIDDAALAAARYVCASGSVAAADAWRAAVFSYNNLDSYVDDVARRANDYATRAG</sequence>
<evidence type="ECO:0000256" key="1">
    <source>
        <dbReference type="SAM" id="MobiDB-lite"/>
    </source>
</evidence>
<keyword evidence="2" id="KW-1133">Transmembrane helix</keyword>